<sequence>MNKDIKGLIKYLLFIFFVWLLPVGMFYCGLLSLSEHCSVYIVILALLLGLVLFILYIILPVVFTYKAMKYHWSKYLDKFFYNKYAPTILFVVLLLCALSQLIKFTFFSEGIQLFVLPYYTLIFLTILLTRLIIWCKSKYKDMKNKQV</sequence>
<evidence type="ECO:0000256" key="1">
    <source>
        <dbReference type="SAM" id="Phobius"/>
    </source>
</evidence>
<evidence type="ECO:0000313" key="3">
    <source>
        <dbReference type="Proteomes" id="UP000824139"/>
    </source>
</evidence>
<gene>
    <name evidence="2" type="ORF">IAD41_03420</name>
</gene>
<protein>
    <submittedName>
        <fullName evidence="2">Uncharacterized protein</fullName>
    </submittedName>
</protein>
<accession>A0A9D1FVT4</accession>
<proteinExistence type="predicted"/>
<keyword evidence="1" id="KW-0472">Membrane</keyword>
<evidence type="ECO:0000313" key="2">
    <source>
        <dbReference type="EMBL" id="HIS82639.1"/>
    </source>
</evidence>
<feature type="transmembrane region" description="Helical" evidence="1">
    <location>
        <begin position="84"/>
        <end position="102"/>
    </location>
</feature>
<feature type="transmembrane region" description="Helical" evidence="1">
    <location>
        <begin position="12"/>
        <end position="33"/>
    </location>
</feature>
<dbReference type="EMBL" id="DVJO01000075">
    <property type="protein sequence ID" value="HIS82639.1"/>
    <property type="molecule type" value="Genomic_DNA"/>
</dbReference>
<keyword evidence="1" id="KW-0812">Transmembrane</keyword>
<reference evidence="2" key="1">
    <citation type="submission" date="2020-10" db="EMBL/GenBank/DDBJ databases">
        <authorList>
            <person name="Gilroy R."/>
        </authorList>
    </citation>
    <scope>NUCLEOTIDE SEQUENCE</scope>
    <source>
        <strain evidence="2">CHK152-2994</strain>
    </source>
</reference>
<feature type="transmembrane region" description="Helical" evidence="1">
    <location>
        <begin position="114"/>
        <end position="135"/>
    </location>
</feature>
<organism evidence="2 3">
    <name type="scientific">Candidatus Scatenecus faecavium</name>
    <dbReference type="NCBI Taxonomy" id="2840915"/>
    <lineage>
        <taxon>Bacteria</taxon>
        <taxon>Candidatus Scatenecus</taxon>
    </lineage>
</organism>
<dbReference type="Proteomes" id="UP000824139">
    <property type="component" value="Unassembled WGS sequence"/>
</dbReference>
<comment type="caution">
    <text evidence="2">The sequence shown here is derived from an EMBL/GenBank/DDBJ whole genome shotgun (WGS) entry which is preliminary data.</text>
</comment>
<dbReference type="AlphaFoldDB" id="A0A9D1FVT4"/>
<reference evidence="2" key="2">
    <citation type="journal article" date="2021" name="PeerJ">
        <title>Extensive microbial diversity within the chicken gut microbiome revealed by metagenomics and culture.</title>
        <authorList>
            <person name="Gilroy R."/>
            <person name="Ravi A."/>
            <person name="Getino M."/>
            <person name="Pursley I."/>
            <person name="Horton D.L."/>
            <person name="Alikhan N.F."/>
            <person name="Baker D."/>
            <person name="Gharbi K."/>
            <person name="Hall N."/>
            <person name="Watson M."/>
            <person name="Adriaenssens E.M."/>
            <person name="Foster-Nyarko E."/>
            <person name="Jarju S."/>
            <person name="Secka A."/>
            <person name="Antonio M."/>
            <person name="Oren A."/>
            <person name="Chaudhuri R.R."/>
            <person name="La Ragione R."/>
            <person name="Hildebrand F."/>
            <person name="Pallen M.J."/>
        </authorList>
    </citation>
    <scope>NUCLEOTIDE SEQUENCE</scope>
    <source>
        <strain evidence="2">CHK152-2994</strain>
    </source>
</reference>
<name>A0A9D1FVT4_9BACT</name>
<feature type="transmembrane region" description="Helical" evidence="1">
    <location>
        <begin position="39"/>
        <end position="63"/>
    </location>
</feature>
<keyword evidence="1" id="KW-1133">Transmembrane helix</keyword>